<dbReference type="EMBL" id="KQ981512">
    <property type="protein sequence ID" value="KYN40834.1"/>
    <property type="molecule type" value="Genomic_DNA"/>
</dbReference>
<sequence length="87" mass="10256">MVLTTSSTRCLIDSHAECFQQWTRKRVEERRVNRRRRRVYVNYEIGPVVTQTPPFKRLAVVAVTVELLLRVPKNLSNSTVHDHLKRV</sequence>
<proteinExistence type="predicted"/>
<dbReference type="Proteomes" id="UP000078541">
    <property type="component" value="Unassembled WGS sequence"/>
</dbReference>
<organism evidence="1 2">
    <name type="scientific">Trachymyrmex septentrionalis</name>
    <dbReference type="NCBI Taxonomy" id="34720"/>
    <lineage>
        <taxon>Eukaryota</taxon>
        <taxon>Metazoa</taxon>
        <taxon>Ecdysozoa</taxon>
        <taxon>Arthropoda</taxon>
        <taxon>Hexapoda</taxon>
        <taxon>Insecta</taxon>
        <taxon>Pterygota</taxon>
        <taxon>Neoptera</taxon>
        <taxon>Endopterygota</taxon>
        <taxon>Hymenoptera</taxon>
        <taxon>Apocrita</taxon>
        <taxon>Aculeata</taxon>
        <taxon>Formicoidea</taxon>
        <taxon>Formicidae</taxon>
        <taxon>Myrmicinae</taxon>
        <taxon>Trachymyrmex</taxon>
    </lineage>
</organism>
<dbReference type="AlphaFoldDB" id="A0A195FLG8"/>
<keyword evidence="2" id="KW-1185">Reference proteome</keyword>
<reference evidence="1 2" key="1">
    <citation type="submission" date="2016-03" db="EMBL/GenBank/DDBJ databases">
        <title>Trachymyrmex septentrionalis WGS genome.</title>
        <authorList>
            <person name="Nygaard S."/>
            <person name="Hu H."/>
            <person name="Boomsma J."/>
            <person name="Zhang G."/>
        </authorList>
    </citation>
    <scope>NUCLEOTIDE SEQUENCE [LARGE SCALE GENOMIC DNA]</scope>
    <source>
        <strain evidence="1">Tsep2-gDNA-1</strain>
        <tissue evidence="1">Whole body</tissue>
    </source>
</reference>
<evidence type="ECO:0000313" key="2">
    <source>
        <dbReference type="Proteomes" id="UP000078541"/>
    </source>
</evidence>
<name>A0A195FLG8_9HYME</name>
<protein>
    <submittedName>
        <fullName evidence="1">Uncharacterized protein</fullName>
    </submittedName>
</protein>
<gene>
    <name evidence="1" type="ORF">ALC56_04725</name>
</gene>
<accession>A0A195FLG8</accession>
<evidence type="ECO:0000313" key="1">
    <source>
        <dbReference type="EMBL" id="KYN40834.1"/>
    </source>
</evidence>